<reference evidence="2" key="1">
    <citation type="submission" date="2010-08" db="EMBL/GenBank/DDBJ databases">
        <authorList>
            <consortium name="Caenorhabditis japonica Sequencing Consortium"/>
            <person name="Wilson R.K."/>
        </authorList>
    </citation>
    <scope>NUCLEOTIDE SEQUENCE [LARGE SCALE GENOMIC DNA]</scope>
    <source>
        <strain evidence="2">DF5081</strain>
    </source>
</reference>
<evidence type="ECO:0000313" key="2">
    <source>
        <dbReference type="Proteomes" id="UP000005237"/>
    </source>
</evidence>
<dbReference type="Proteomes" id="UP000005237">
    <property type="component" value="Unassembled WGS sequence"/>
</dbReference>
<name>A0A8R1INK2_CAEJA</name>
<dbReference type="EnsemblMetazoa" id="CJA37599.1">
    <property type="protein sequence ID" value="CJA37599.1"/>
    <property type="gene ID" value="WBGene00213446"/>
</dbReference>
<protein>
    <submittedName>
        <fullName evidence="1">Uncharacterized protein</fullName>
    </submittedName>
</protein>
<sequence>MLRTAHHQSFKEAEAVPSVFMNGSTL</sequence>
<evidence type="ECO:0000313" key="1">
    <source>
        <dbReference type="EnsemblMetazoa" id="CJA37599.1"/>
    </source>
</evidence>
<organism evidence="1 2">
    <name type="scientific">Caenorhabditis japonica</name>
    <dbReference type="NCBI Taxonomy" id="281687"/>
    <lineage>
        <taxon>Eukaryota</taxon>
        <taxon>Metazoa</taxon>
        <taxon>Ecdysozoa</taxon>
        <taxon>Nematoda</taxon>
        <taxon>Chromadorea</taxon>
        <taxon>Rhabditida</taxon>
        <taxon>Rhabditina</taxon>
        <taxon>Rhabditomorpha</taxon>
        <taxon>Rhabditoidea</taxon>
        <taxon>Rhabditidae</taxon>
        <taxon>Peloderinae</taxon>
        <taxon>Caenorhabditis</taxon>
    </lineage>
</organism>
<proteinExistence type="predicted"/>
<accession>A0A8R1INK2</accession>
<keyword evidence="2" id="KW-1185">Reference proteome</keyword>
<reference evidence="1" key="2">
    <citation type="submission" date="2022-06" db="UniProtKB">
        <authorList>
            <consortium name="EnsemblMetazoa"/>
        </authorList>
    </citation>
    <scope>IDENTIFICATION</scope>
    <source>
        <strain evidence="1">DF5081</strain>
    </source>
</reference>